<evidence type="ECO:0000313" key="2">
    <source>
        <dbReference type="Proteomes" id="UP001148662"/>
    </source>
</evidence>
<evidence type="ECO:0000313" key="1">
    <source>
        <dbReference type="EMBL" id="KAJ3552051.1"/>
    </source>
</evidence>
<proteinExistence type="predicted"/>
<name>A0ACC1T3B3_9APHY</name>
<organism evidence="1 2">
    <name type="scientific">Phlebia brevispora</name>
    <dbReference type="NCBI Taxonomy" id="194682"/>
    <lineage>
        <taxon>Eukaryota</taxon>
        <taxon>Fungi</taxon>
        <taxon>Dikarya</taxon>
        <taxon>Basidiomycota</taxon>
        <taxon>Agaricomycotina</taxon>
        <taxon>Agaricomycetes</taxon>
        <taxon>Polyporales</taxon>
        <taxon>Meruliaceae</taxon>
        <taxon>Phlebia</taxon>
    </lineage>
</organism>
<comment type="caution">
    <text evidence="1">The sequence shown here is derived from an EMBL/GenBank/DDBJ whole genome shotgun (WGS) entry which is preliminary data.</text>
</comment>
<dbReference type="Proteomes" id="UP001148662">
    <property type="component" value="Unassembled WGS sequence"/>
</dbReference>
<gene>
    <name evidence="1" type="ORF">NM688_g4362</name>
</gene>
<dbReference type="EMBL" id="JANHOG010000712">
    <property type="protein sequence ID" value="KAJ3552051.1"/>
    <property type="molecule type" value="Genomic_DNA"/>
</dbReference>
<sequence>MSSGSSSSSSSDNSIYEKWRKRFGLVTGVGLSEQERADALEAHHGRTCEKWKREMMNYSPAVVFMLKHLRLSGCNVSPENIVCSPCDYTRSGGFSPQAGAVVLCQSRFFSKRHMEDTLVHELVHMYDHCKFNVDWNNLRHHACSEIRANSLSGDCKFSRELRRGFASFSKQHQACVRRRAILSVRANPACPSDAAAEQAVNEVWESCFNDTRPFDEVGKIEIIRVTLVLTRSLQDLLNMRDDILHTGGLFRGPSAFALRLEKPLSRIISTASAREPPADRIYTKPLGTSVSTDSSSLQPLLTYRLPQHSRGTSRSSPTPPSTRPAFTTPAMMFSKFSALAVLIPLASALTITTPTNWTSANTAVIQWTTSAGDPSTWSFELVNADQFHQSFGLANNVQPSLGSMTIELPVVPVGAGYTLEAVNITDINQVFATTGSFSIGATISTSSSSSASSTGSSTASASGSSGSSSGTSIVNPSTQTTTGFGTTLTGSTSNAQETGSGSSAAGSSSGSPSSSSSGSGAQPSSFNGNGNSSGAIAVFNDLASWAAMVFAAAIGGVVAL</sequence>
<reference evidence="1" key="1">
    <citation type="submission" date="2022-07" db="EMBL/GenBank/DDBJ databases">
        <title>Genome Sequence of Phlebia brevispora.</title>
        <authorList>
            <person name="Buettner E."/>
        </authorList>
    </citation>
    <scope>NUCLEOTIDE SEQUENCE</scope>
    <source>
        <strain evidence="1">MPL23</strain>
    </source>
</reference>
<accession>A0ACC1T3B3</accession>
<protein>
    <submittedName>
        <fullName evidence="1">Uncharacterized protein</fullName>
    </submittedName>
</protein>
<keyword evidence="2" id="KW-1185">Reference proteome</keyword>